<dbReference type="EMBL" id="ABWZ01000074">
    <property type="protein sequence ID" value="EEB23796.1"/>
    <property type="molecule type" value="Genomic_DNA"/>
</dbReference>
<dbReference type="HOGENOM" id="CLU_1544545_0_0_10"/>
<sequence length="173" mass="19399">MGKILQQPFGILLFEISNDNSFGFDIYFLVIIKWYEYAQSSEGKHGIEILVEPDEGHPVEQEGNAAQPRGQSVDAVDEVDGIDDENRNENGERDANPRRHGMDEQHSVKVGQFHSASHQHDAADYLDKELGTVAHTDKVIGNADKVQHDDGAEGVCQWQRFCAYFLKQLIMSG</sequence>
<gene>
    <name evidence="2" type="ORF">BACDOR_03761</name>
</gene>
<dbReference type="Proteomes" id="UP000004849">
    <property type="component" value="Unassembled WGS sequence"/>
</dbReference>
<dbReference type="AlphaFoldDB" id="B6W2H2"/>
<protein>
    <submittedName>
        <fullName evidence="2">Uncharacterized protein</fullName>
    </submittedName>
</protein>
<evidence type="ECO:0000256" key="1">
    <source>
        <dbReference type="SAM" id="MobiDB-lite"/>
    </source>
</evidence>
<reference evidence="2 3" key="1">
    <citation type="submission" date="2008-10" db="EMBL/GenBank/DDBJ databases">
        <title>Draft genome sequence of Bacteroides dorei (DSM 17855).</title>
        <authorList>
            <person name="Sudarsanam P."/>
            <person name="Ley R."/>
            <person name="Guruge J."/>
            <person name="Turnbaugh P.J."/>
            <person name="Mahowald M."/>
            <person name="Liep D."/>
            <person name="Gordon J."/>
        </authorList>
    </citation>
    <scope>NUCLEOTIDE SEQUENCE [LARGE SCALE GENOMIC DNA]</scope>
    <source>
        <strain evidence="2 3">DSM 17855</strain>
    </source>
</reference>
<feature type="region of interest" description="Disordered" evidence="1">
    <location>
        <begin position="58"/>
        <end position="106"/>
    </location>
</feature>
<evidence type="ECO:0000313" key="2">
    <source>
        <dbReference type="EMBL" id="EEB23796.1"/>
    </source>
</evidence>
<evidence type="ECO:0000313" key="3">
    <source>
        <dbReference type="Proteomes" id="UP000004849"/>
    </source>
</evidence>
<feature type="compositionally biased region" description="Basic and acidic residues" evidence="1">
    <location>
        <begin position="84"/>
        <end position="106"/>
    </location>
</feature>
<accession>B6W2H2</accession>
<name>B6W2H2_9BACT</name>
<reference evidence="2 3" key="2">
    <citation type="submission" date="2008-10" db="EMBL/GenBank/DDBJ databases">
        <authorList>
            <person name="Fulton L."/>
            <person name="Clifton S."/>
            <person name="Fulton B."/>
            <person name="Xu J."/>
            <person name="Minx P."/>
            <person name="Pepin K.H."/>
            <person name="Johnson M."/>
            <person name="Thiruvilangam P."/>
            <person name="Bhonagiri V."/>
            <person name="Nash W.E."/>
            <person name="Mardis E.R."/>
            <person name="Wilson R.K."/>
        </authorList>
    </citation>
    <scope>NUCLEOTIDE SEQUENCE [LARGE SCALE GENOMIC DNA]</scope>
    <source>
        <strain evidence="2 3">DSM 17855</strain>
    </source>
</reference>
<organism evidence="2 3">
    <name type="scientific">Phocaeicola dorei DSM 17855</name>
    <dbReference type="NCBI Taxonomy" id="483217"/>
    <lineage>
        <taxon>Bacteria</taxon>
        <taxon>Pseudomonadati</taxon>
        <taxon>Bacteroidota</taxon>
        <taxon>Bacteroidia</taxon>
        <taxon>Bacteroidales</taxon>
        <taxon>Bacteroidaceae</taxon>
        <taxon>Phocaeicola</taxon>
    </lineage>
</organism>
<proteinExistence type="predicted"/>